<evidence type="ECO:0000256" key="1">
    <source>
        <dbReference type="ARBA" id="ARBA00008000"/>
    </source>
</evidence>
<evidence type="ECO:0000313" key="5">
    <source>
        <dbReference type="EMBL" id="GHD42757.1"/>
    </source>
</evidence>
<evidence type="ECO:0000259" key="4">
    <source>
        <dbReference type="PROSITE" id="PS51387"/>
    </source>
</evidence>
<evidence type="ECO:0000313" key="6">
    <source>
        <dbReference type="Proteomes" id="UP000630353"/>
    </source>
</evidence>
<dbReference type="Gene3D" id="3.30.465.10">
    <property type="match status" value="1"/>
</dbReference>
<keyword evidence="3" id="KW-0274">FAD</keyword>
<dbReference type="InterPro" id="IPR016166">
    <property type="entry name" value="FAD-bd_PCMH"/>
</dbReference>
<organism evidence="5 6">
    <name type="scientific">Thalassobaculum fulvum</name>
    <dbReference type="NCBI Taxonomy" id="1633335"/>
    <lineage>
        <taxon>Bacteria</taxon>
        <taxon>Pseudomonadati</taxon>
        <taxon>Pseudomonadota</taxon>
        <taxon>Alphaproteobacteria</taxon>
        <taxon>Rhodospirillales</taxon>
        <taxon>Thalassobaculaceae</taxon>
        <taxon>Thalassobaculum</taxon>
    </lineage>
</organism>
<dbReference type="Pfam" id="PF01565">
    <property type="entry name" value="FAD_binding_4"/>
    <property type="match status" value="1"/>
</dbReference>
<evidence type="ECO:0000256" key="2">
    <source>
        <dbReference type="ARBA" id="ARBA00022630"/>
    </source>
</evidence>
<dbReference type="Proteomes" id="UP000630353">
    <property type="component" value="Unassembled WGS sequence"/>
</dbReference>
<feature type="domain" description="FAD-binding PCMH-type" evidence="4">
    <location>
        <begin position="36"/>
        <end position="216"/>
    </location>
</feature>
<sequence length="471" mass="48467">MADTLIADLCAVLGDDGVLTEPGDRAGYETDLLKTRTGRALAVLRPRSTGQVSAAVRLCAAAGVAVVPQGGNTGFCGGATPPPDGSAVVLSTERLTRIRHLDPLGGHMTVEAGVTLADARAEAERHGRLLALHHGGLSSRIGGNVATNAGGNNVLHYGMARGLVLGLEVVLADGRVWDGLRALAKDNAGTDLKQLFIGTEGTLGIVTAAVLKLHPLPQAVATALVAVPDPDAALAVLARLQREVGEAVSAAELIPRAGLDLHFARSGGRSGAREPFDRPHDWQVLVELASGSRFFDVAGALEAAVGAALEASEADDAVIAASEAQRAGLWALREGLAVAQVETPGNLKNDTSVPVAAIPAFIRDASVTSAAIVPGCVPIPFGHLGDGNIHFNLNPPPDGDPQAFTARWPELIAAIEDVATRLGGSIAAEHGLGRSKVAAARRLKPALDLELMRRLKHALDPDGVLNPGVML</sequence>
<keyword evidence="6" id="KW-1185">Reference proteome</keyword>
<dbReference type="InterPro" id="IPR016169">
    <property type="entry name" value="FAD-bd_PCMH_sub2"/>
</dbReference>
<gene>
    <name evidence="5" type="ORF">GCM10017083_08120</name>
</gene>
<dbReference type="Gene3D" id="3.30.70.2190">
    <property type="match status" value="1"/>
</dbReference>
<proteinExistence type="inferred from homology"/>
<reference evidence="5" key="2">
    <citation type="submission" date="2020-09" db="EMBL/GenBank/DDBJ databases">
        <authorList>
            <person name="Sun Q."/>
            <person name="Kim S."/>
        </authorList>
    </citation>
    <scope>NUCLEOTIDE SEQUENCE</scope>
    <source>
        <strain evidence="5">KCTC 42651</strain>
    </source>
</reference>
<dbReference type="Gene3D" id="3.30.70.2740">
    <property type="match status" value="1"/>
</dbReference>
<dbReference type="InterPro" id="IPR051264">
    <property type="entry name" value="FAD-oxidored/transferase_4"/>
</dbReference>
<dbReference type="PROSITE" id="PS51387">
    <property type="entry name" value="FAD_PCMH"/>
    <property type="match status" value="1"/>
</dbReference>
<dbReference type="SUPFAM" id="SSF56176">
    <property type="entry name" value="FAD-binding/transporter-associated domain-like"/>
    <property type="match status" value="1"/>
</dbReference>
<dbReference type="InterPro" id="IPR016164">
    <property type="entry name" value="FAD-linked_Oxase-like_C"/>
</dbReference>
<dbReference type="EMBL" id="BMZS01000002">
    <property type="protein sequence ID" value="GHD42757.1"/>
    <property type="molecule type" value="Genomic_DNA"/>
</dbReference>
<comment type="similarity">
    <text evidence="1">Belongs to the FAD-binding oxidoreductase/transferase type 4 family.</text>
</comment>
<keyword evidence="2" id="KW-0285">Flavoprotein</keyword>
<dbReference type="GO" id="GO:0022904">
    <property type="term" value="P:respiratory electron transport chain"/>
    <property type="evidence" value="ECO:0007669"/>
    <property type="project" value="TreeGrafter"/>
</dbReference>
<dbReference type="InterPro" id="IPR036318">
    <property type="entry name" value="FAD-bd_PCMH-like_sf"/>
</dbReference>
<dbReference type="InterPro" id="IPR016167">
    <property type="entry name" value="FAD-bd_PCMH_sub1"/>
</dbReference>
<accession>A0A919CMX1</accession>
<dbReference type="PANTHER" id="PTHR43716">
    <property type="entry name" value="D-2-HYDROXYGLUTARATE DEHYDROGENASE, MITOCHONDRIAL"/>
    <property type="match status" value="1"/>
</dbReference>
<dbReference type="Gene3D" id="1.10.45.10">
    <property type="entry name" value="Vanillyl-alcohol Oxidase, Chain A, domain 4"/>
    <property type="match status" value="1"/>
</dbReference>
<protein>
    <submittedName>
        <fullName evidence="5">D-2-hydroxyacid dehydrogenase</fullName>
    </submittedName>
</protein>
<comment type="caution">
    <text evidence="5">The sequence shown here is derived from an EMBL/GenBank/DDBJ whole genome shotgun (WGS) entry which is preliminary data.</text>
</comment>
<evidence type="ECO:0000256" key="3">
    <source>
        <dbReference type="ARBA" id="ARBA00022827"/>
    </source>
</evidence>
<name>A0A919CMX1_9PROT</name>
<dbReference type="Pfam" id="PF02913">
    <property type="entry name" value="FAD-oxidase_C"/>
    <property type="match status" value="1"/>
</dbReference>
<dbReference type="GO" id="GO:0071949">
    <property type="term" value="F:FAD binding"/>
    <property type="evidence" value="ECO:0007669"/>
    <property type="project" value="InterPro"/>
</dbReference>
<dbReference type="SUPFAM" id="SSF55103">
    <property type="entry name" value="FAD-linked oxidases, C-terminal domain"/>
    <property type="match status" value="1"/>
</dbReference>
<dbReference type="InterPro" id="IPR006094">
    <property type="entry name" value="Oxid_FAD_bind_N"/>
</dbReference>
<dbReference type="GO" id="GO:0003824">
    <property type="term" value="F:catalytic activity"/>
    <property type="evidence" value="ECO:0007669"/>
    <property type="project" value="InterPro"/>
</dbReference>
<dbReference type="InterPro" id="IPR004113">
    <property type="entry name" value="FAD-bd_oxidored_4_C"/>
</dbReference>
<dbReference type="Gene3D" id="3.30.43.10">
    <property type="entry name" value="Uridine Diphospho-n-acetylenolpyruvylglucosamine Reductase, domain 2"/>
    <property type="match status" value="1"/>
</dbReference>
<dbReference type="PANTHER" id="PTHR43716:SF2">
    <property type="entry name" value="BLL6224 PROTEIN"/>
    <property type="match status" value="1"/>
</dbReference>
<reference evidence="5" key="1">
    <citation type="journal article" date="2014" name="Int. J. Syst. Evol. Microbiol.">
        <title>Complete genome sequence of Corynebacterium casei LMG S-19264T (=DSM 44701T), isolated from a smear-ripened cheese.</title>
        <authorList>
            <consortium name="US DOE Joint Genome Institute (JGI-PGF)"/>
            <person name="Walter F."/>
            <person name="Albersmeier A."/>
            <person name="Kalinowski J."/>
            <person name="Ruckert C."/>
        </authorList>
    </citation>
    <scope>NUCLEOTIDE SEQUENCE</scope>
    <source>
        <strain evidence="5">KCTC 42651</strain>
    </source>
</reference>
<dbReference type="RefSeq" id="WP_189987656.1">
    <property type="nucleotide sequence ID" value="NZ_BMZS01000002.1"/>
</dbReference>
<dbReference type="InterPro" id="IPR016171">
    <property type="entry name" value="Vanillyl_alc_oxidase_C-sub2"/>
</dbReference>
<dbReference type="AlphaFoldDB" id="A0A919CMX1"/>